<dbReference type="Proteomes" id="UP000677668">
    <property type="component" value="Chromosome 1"/>
</dbReference>
<feature type="domain" description="Cytochrome b/b6 C-terminal region profile" evidence="12">
    <location>
        <begin position="237"/>
        <end position="373"/>
    </location>
</feature>
<dbReference type="InterPro" id="IPR016174">
    <property type="entry name" value="Di-haem_cyt_TM"/>
</dbReference>
<keyword evidence="3" id="KW-0349">Heme</keyword>
<evidence type="ECO:0000256" key="9">
    <source>
        <dbReference type="ARBA" id="ARBA00023136"/>
    </source>
</evidence>
<dbReference type="InterPro" id="IPR005797">
    <property type="entry name" value="Cyt_b/b6_N"/>
</dbReference>
<dbReference type="PANTHER" id="PTHR19271:SF16">
    <property type="entry name" value="CYTOCHROME B"/>
    <property type="match status" value="1"/>
</dbReference>
<organism evidence="13 14">
    <name type="scientific">Chloracidobacterium sp. N</name>
    <dbReference type="NCBI Taxonomy" id="2821540"/>
    <lineage>
        <taxon>Bacteria</taxon>
        <taxon>Pseudomonadati</taxon>
        <taxon>Acidobacteriota</taxon>
        <taxon>Terriglobia</taxon>
        <taxon>Terriglobales</taxon>
        <taxon>Acidobacteriaceae</taxon>
        <taxon>Chloracidobacterium</taxon>
        <taxon>Chloracidobacterium aggregatum</taxon>
    </lineage>
</organism>
<comment type="subcellular location">
    <subcellularLocation>
        <location evidence="1">Membrane</location>
        <topology evidence="1">Multi-pass membrane protein</topology>
    </subcellularLocation>
</comment>
<dbReference type="PROSITE" id="PS51003">
    <property type="entry name" value="CYTB_CTER"/>
    <property type="match status" value="1"/>
</dbReference>
<gene>
    <name evidence="13" type="ORF">J8C05_04415</name>
</gene>
<evidence type="ECO:0000256" key="6">
    <source>
        <dbReference type="ARBA" id="ARBA00022982"/>
    </source>
</evidence>
<dbReference type="SUPFAM" id="SSF81648">
    <property type="entry name" value="a domain/subunit of cytochrome bc1 complex (Ubiquinol-cytochrome c reductase)"/>
    <property type="match status" value="1"/>
</dbReference>
<evidence type="ECO:0000256" key="5">
    <source>
        <dbReference type="ARBA" id="ARBA00022723"/>
    </source>
</evidence>
<evidence type="ECO:0000256" key="1">
    <source>
        <dbReference type="ARBA" id="ARBA00004141"/>
    </source>
</evidence>
<evidence type="ECO:0000256" key="7">
    <source>
        <dbReference type="ARBA" id="ARBA00022989"/>
    </source>
</evidence>
<evidence type="ECO:0000259" key="12">
    <source>
        <dbReference type="PROSITE" id="PS51003"/>
    </source>
</evidence>
<feature type="transmembrane region" description="Helical" evidence="10">
    <location>
        <begin position="349"/>
        <end position="370"/>
    </location>
</feature>
<keyword evidence="8" id="KW-0408">Iron</keyword>
<keyword evidence="14" id="KW-1185">Reference proteome</keyword>
<evidence type="ECO:0000259" key="11">
    <source>
        <dbReference type="PROSITE" id="PS51002"/>
    </source>
</evidence>
<feature type="domain" description="Cytochrome b/b6 N-terminal region profile" evidence="11">
    <location>
        <begin position="21"/>
        <end position="232"/>
    </location>
</feature>
<feature type="transmembrane region" description="Helical" evidence="10">
    <location>
        <begin position="200"/>
        <end position="223"/>
    </location>
</feature>
<dbReference type="Pfam" id="PF00032">
    <property type="entry name" value="Cytochrom_B_C"/>
    <property type="match status" value="1"/>
</dbReference>
<dbReference type="SUPFAM" id="SSF81342">
    <property type="entry name" value="Transmembrane di-heme cytochromes"/>
    <property type="match status" value="1"/>
</dbReference>
<evidence type="ECO:0000256" key="2">
    <source>
        <dbReference type="ARBA" id="ARBA00022448"/>
    </source>
</evidence>
<evidence type="ECO:0000256" key="8">
    <source>
        <dbReference type="ARBA" id="ARBA00023004"/>
    </source>
</evidence>
<protein>
    <submittedName>
        <fullName evidence="13">Cytochrome bc complex cytochrome b subunit</fullName>
    </submittedName>
</protein>
<sequence length="373" mass="42473">MDASWSPKPDVTRPRSLTTAVYEWVDERLGLEEILALARKKTVPDHKHSFWYYWGGISLFFFFVQVFSGVLLLVYYRPGAEAYESVRQITYDIQFGWLIRSAHSWSANLMVFAVFVHMFSVYFMKAYRKPREFGWWSGMALLALTLLFGFSGYLLPMDDLAYFATKVGLEIPAALPLVGTFLTDIVRGGPEVSETTIQRFFALHVVILPLIYLPILAFHLWLVQKHGNALPPSEEAKPESERRTIPFFPDFFSLDLGMWLIALNVLSILASLYPWQLGPQADPLAPAPVGIHPEWYFMSQFQVLKVFGRWFPGAAGEALGISLFTLAIVIWAAIPLFDTRTASGRRAQMATYFGYFALLGMIVFSIWGYLDLK</sequence>
<dbReference type="InterPro" id="IPR005798">
    <property type="entry name" value="Cyt_b/b6_C"/>
</dbReference>
<dbReference type="Gene3D" id="1.20.810.10">
    <property type="entry name" value="Cytochrome Bc1 Complex, Chain C"/>
    <property type="match status" value="1"/>
</dbReference>
<proteinExistence type="predicted"/>
<reference evidence="13 14" key="1">
    <citation type="submission" date="2021-03" db="EMBL/GenBank/DDBJ databases">
        <title>Genomic and phenotypic characterization of Chloracidobacterium isolates provides evidence for multiple species.</title>
        <authorList>
            <person name="Saini M.K."/>
            <person name="Costas A.M.G."/>
            <person name="Tank M."/>
            <person name="Bryant D.A."/>
        </authorList>
    </citation>
    <scope>NUCLEOTIDE SEQUENCE [LARGE SCALE GENOMIC DNA]</scope>
    <source>
        <strain evidence="13 14">N</strain>
    </source>
</reference>
<dbReference type="Pfam" id="PF00033">
    <property type="entry name" value="Cytochrome_B"/>
    <property type="match status" value="1"/>
</dbReference>
<dbReference type="EMBL" id="CP072642">
    <property type="protein sequence ID" value="QUV94697.1"/>
    <property type="molecule type" value="Genomic_DNA"/>
</dbReference>
<evidence type="ECO:0000313" key="14">
    <source>
        <dbReference type="Proteomes" id="UP000677668"/>
    </source>
</evidence>
<feature type="transmembrane region" description="Helical" evidence="10">
    <location>
        <begin position="251"/>
        <end position="273"/>
    </location>
</feature>
<dbReference type="InterPro" id="IPR027387">
    <property type="entry name" value="Cytb/b6-like_sf"/>
</dbReference>
<keyword evidence="5" id="KW-0479">Metal-binding</keyword>
<feature type="transmembrane region" description="Helical" evidence="10">
    <location>
        <begin position="135"/>
        <end position="155"/>
    </location>
</feature>
<keyword evidence="4 10" id="KW-0812">Transmembrane</keyword>
<evidence type="ECO:0000313" key="13">
    <source>
        <dbReference type="EMBL" id="QUV94697.1"/>
    </source>
</evidence>
<name>A0ABX8B270_9BACT</name>
<keyword evidence="9 10" id="KW-0472">Membrane</keyword>
<dbReference type="RefSeq" id="WP_211422970.1">
    <property type="nucleotide sequence ID" value="NZ_CP072642.1"/>
</dbReference>
<feature type="transmembrane region" description="Helical" evidence="10">
    <location>
        <begin position="50"/>
        <end position="76"/>
    </location>
</feature>
<dbReference type="PROSITE" id="PS51002">
    <property type="entry name" value="CYTB_NTER"/>
    <property type="match status" value="1"/>
</dbReference>
<feature type="transmembrane region" description="Helical" evidence="10">
    <location>
        <begin position="318"/>
        <end position="337"/>
    </location>
</feature>
<accession>A0ABX8B270</accession>
<feature type="transmembrane region" description="Helical" evidence="10">
    <location>
        <begin position="105"/>
        <end position="123"/>
    </location>
</feature>
<keyword evidence="7 10" id="KW-1133">Transmembrane helix</keyword>
<evidence type="ECO:0000256" key="10">
    <source>
        <dbReference type="SAM" id="Phobius"/>
    </source>
</evidence>
<dbReference type="InterPro" id="IPR036150">
    <property type="entry name" value="Cyt_b/b6_C_sf"/>
</dbReference>
<evidence type="ECO:0000256" key="3">
    <source>
        <dbReference type="ARBA" id="ARBA00022617"/>
    </source>
</evidence>
<keyword evidence="2" id="KW-0813">Transport</keyword>
<dbReference type="PANTHER" id="PTHR19271">
    <property type="entry name" value="CYTOCHROME B"/>
    <property type="match status" value="1"/>
</dbReference>
<keyword evidence="6" id="KW-0249">Electron transport</keyword>
<evidence type="ECO:0000256" key="4">
    <source>
        <dbReference type="ARBA" id="ARBA00022692"/>
    </source>
</evidence>